<comment type="subcellular location">
    <subcellularLocation>
        <location evidence="1">Membrane</location>
        <topology evidence="1">Multi-pass membrane protein</topology>
    </subcellularLocation>
</comment>
<keyword evidence="4" id="KW-1133">Transmembrane helix</keyword>
<comment type="caution">
    <text evidence="8">The sequence shown here is derived from an EMBL/GenBank/DDBJ whole genome shotgun (WGS) entry which is preliminary data.</text>
</comment>
<proteinExistence type="predicted"/>
<organism evidence="8 9">
    <name type="scientific">Aspergillus nanangensis</name>
    <dbReference type="NCBI Taxonomy" id="2582783"/>
    <lineage>
        <taxon>Eukaryota</taxon>
        <taxon>Fungi</taxon>
        <taxon>Dikarya</taxon>
        <taxon>Ascomycota</taxon>
        <taxon>Pezizomycotina</taxon>
        <taxon>Eurotiomycetes</taxon>
        <taxon>Eurotiomycetidae</taxon>
        <taxon>Eurotiales</taxon>
        <taxon>Aspergillaceae</taxon>
        <taxon>Aspergillus</taxon>
        <taxon>Aspergillus subgen. Circumdati</taxon>
    </lineage>
</organism>
<dbReference type="PANTHER" id="PTHR31064">
    <property type="entry name" value="POTASSIUM TRANSPORT PROTEIN DDB_G0292412-RELATED"/>
    <property type="match status" value="1"/>
</dbReference>
<evidence type="ECO:0000313" key="9">
    <source>
        <dbReference type="Proteomes" id="UP001194746"/>
    </source>
</evidence>
<reference evidence="8" key="1">
    <citation type="journal article" date="2019" name="Beilstein J. Org. Chem.">
        <title>Nanangenines: drimane sesquiterpenoids as the dominant metabolite cohort of a novel Australian fungus, Aspergillus nanangensis.</title>
        <authorList>
            <person name="Lacey H.J."/>
            <person name="Gilchrist C.L.M."/>
            <person name="Crombie A."/>
            <person name="Kalaitzis J.A."/>
            <person name="Vuong D."/>
            <person name="Rutledge P.J."/>
            <person name="Turner P."/>
            <person name="Pitt J.I."/>
            <person name="Lacey E."/>
            <person name="Chooi Y.H."/>
            <person name="Piggott A.M."/>
        </authorList>
    </citation>
    <scope>NUCLEOTIDE SEQUENCE</scope>
    <source>
        <strain evidence="8">MST-FP2251</strain>
    </source>
</reference>
<evidence type="ECO:0000256" key="3">
    <source>
        <dbReference type="ARBA" id="ARBA00022692"/>
    </source>
</evidence>
<dbReference type="InterPro" id="IPR051143">
    <property type="entry name" value="TrkH_K-transport"/>
</dbReference>
<gene>
    <name evidence="8" type="primary">TRK1_1</name>
    <name evidence="8" type="ORF">FE257_002387</name>
</gene>
<dbReference type="AlphaFoldDB" id="A0AAD4CCL9"/>
<evidence type="ECO:0000256" key="6">
    <source>
        <dbReference type="ARBA" id="ARBA00023136"/>
    </source>
</evidence>
<dbReference type="GO" id="GO:1990573">
    <property type="term" value="P:potassium ion import across plasma membrane"/>
    <property type="evidence" value="ECO:0007669"/>
    <property type="project" value="TreeGrafter"/>
</dbReference>
<dbReference type="PANTHER" id="PTHR31064:SF30">
    <property type="entry name" value="HIGH-AFFINITY POTASSIUM TRANSPORT PROTEIN-RELATED"/>
    <property type="match status" value="1"/>
</dbReference>
<dbReference type="GO" id="GO:0030007">
    <property type="term" value="P:intracellular potassium ion homeostasis"/>
    <property type="evidence" value="ECO:0007669"/>
    <property type="project" value="TreeGrafter"/>
</dbReference>
<dbReference type="GO" id="GO:0140107">
    <property type="term" value="F:high-affinity potassium ion transmembrane transporter activity"/>
    <property type="evidence" value="ECO:0007669"/>
    <property type="project" value="TreeGrafter"/>
</dbReference>
<evidence type="ECO:0000256" key="7">
    <source>
        <dbReference type="SAM" id="MobiDB-lite"/>
    </source>
</evidence>
<accession>A0AAD4CCL9</accession>
<evidence type="ECO:0000256" key="5">
    <source>
        <dbReference type="ARBA" id="ARBA00023065"/>
    </source>
</evidence>
<protein>
    <submittedName>
        <fullName evidence="8">Low affinity potassium transporter</fullName>
    </submittedName>
</protein>
<keyword evidence="3" id="KW-0812">Transmembrane</keyword>
<evidence type="ECO:0000256" key="2">
    <source>
        <dbReference type="ARBA" id="ARBA00022448"/>
    </source>
</evidence>
<sequence>MLRLIIWTLSKCASHGTQLDEELQYLLTHPRRCFTLLFPSGDPWRPAAVLLLLNAIDLVIFYTHQDSPDPDHPIPAGIRLANSLFQITSTRTAGFTTTTLSSIQPAIQVSFLVMMYISAFPIAIAIRKTNVYEEKSLGIYDSSDSTDPDPAADADTAMPTDSSRTSSTSSDSIYGNRIQEEGAFSLFPFLFELVSAYGTVGLSLGYPGTETSLCSQFNWPSKLIVIAMEVRGRHRGLSHALDYAILFPCDRSEELQGQWWWKRWLKRKESDIGSFFSHGDHEDHHGDTMGETDSLL</sequence>
<feature type="region of interest" description="Disordered" evidence="7">
    <location>
        <begin position="142"/>
        <end position="172"/>
    </location>
</feature>
<dbReference type="EMBL" id="VCAU01000138">
    <property type="protein sequence ID" value="KAF9883999.1"/>
    <property type="molecule type" value="Genomic_DNA"/>
</dbReference>
<keyword evidence="5" id="KW-0406">Ion transport</keyword>
<dbReference type="InterPro" id="IPR003445">
    <property type="entry name" value="Cat_transpt"/>
</dbReference>
<keyword evidence="2" id="KW-0813">Transport</keyword>
<evidence type="ECO:0000256" key="4">
    <source>
        <dbReference type="ARBA" id="ARBA00022989"/>
    </source>
</evidence>
<evidence type="ECO:0000256" key="1">
    <source>
        <dbReference type="ARBA" id="ARBA00004141"/>
    </source>
</evidence>
<name>A0AAD4CCL9_ASPNN</name>
<reference evidence="8" key="2">
    <citation type="submission" date="2020-02" db="EMBL/GenBank/DDBJ databases">
        <authorList>
            <person name="Gilchrist C.L.M."/>
            <person name="Chooi Y.-H."/>
        </authorList>
    </citation>
    <scope>NUCLEOTIDE SEQUENCE</scope>
    <source>
        <strain evidence="8">MST-FP2251</strain>
    </source>
</reference>
<dbReference type="Pfam" id="PF02386">
    <property type="entry name" value="TrkH"/>
    <property type="match status" value="1"/>
</dbReference>
<keyword evidence="9" id="KW-1185">Reference proteome</keyword>
<evidence type="ECO:0000313" key="8">
    <source>
        <dbReference type="EMBL" id="KAF9883999.1"/>
    </source>
</evidence>
<keyword evidence="6" id="KW-0472">Membrane</keyword>
<dbReference type="GO" id="GO:0005886">
    <property type="term" value="C:plasma membrane"/>
    <property type="evidence" value="ECO:0007669"/>
    <property type="project" value="TreeGrafter"/>
</dbReference>
<feature type="compositionally biased region" description="Low complexity" evidence="7">
    <location>
        <begin position="153"/>
        <end position="172"/>
    </location>
</feature>
<dbReference type="Proteomes" id="UP001194746">
    <property type="component" value="Unassembled WGS sequence"/>
</dbReference>